<name>A0A484ICP8_9ARCH</name>
<dbReference type="SUPFAM" id="SSF52374">
    <property type="entry name" value="Nucleotidylyl transferase"/>
    <property type="match status" value="1"/>
</dbReference>
<keyword evidence="2 4" id="KW-0548">Nucleotidyltransferase</keyword>
<dbReference type="Proteomes" id="UP000294299">
    <property type="component" value="Chromosome NFRAN"/>
</dbReference>
<reference evidence="4 5" key="1">
    <citation type="submission" date="2019-02" db="EMBL/GenBank/DDBJ databases">
        <authorList>
            <person name="Lehtovirta-Morley E L."/>
        </authorList>
    </citation>
    <scope>NUCLEOTIDE SEQUENCE [LARGE SCALE GENOMIC DNA]</scope>
    <source>
        <strain evidence="4">NFRAN1</strain>
    </source>
</reference>
<evidence type="ECO:0000313" key="5">
    <source>
        <dbReference type="Proteomes" id="UP000294299"/>
    </source>
</evidence>
<accession>A0A484ICP8</accession>
<dbReference type="InterPro" id="IPR050385">
    <property type="entry name" value="Archaeal_FAD_synthase"/>
</dbReference>
<dbReference type="EMBL" id="LR216287">
    <property type="protein sequence ID" value="VFJ12781.1"/>
    <property type="molecule type" value="Genomic_DNA"/>
</dbReference>
<dbReference type="NCBIfam" id="TIGR00125">
    <property type="entry name" value="cyt_tran_rel"/>
    <property type="match status" value="1"/>
</dbReference>
<dbReference type="NCBIfam" id="NF001985">
    <property type="entry name" value="PRK00777.1"/>
    <property type="match status" value="1"/>
</dbReference>
<organism evidence="4 5">
    <name type="scientific">Candidatus Nitrosocosmicus franklandianus</name>
    <dbReference type="NCBI Taxonomy" id="1798806"/>
    <lineage>
        <taxon>Archaea</taxon>
        <taxon>Nitrososphaerota</taxon>
        <taxon>Nitrososphaeria</taxon>
        <taxon>Nitrososphaerales</taxon>
        <taxon>Nitrososphaeraceae</taxon>
        <taxon>Candidatus Nitrosocosmicus</taxon>
    </lineage>
</organism>
<keyword evidence="5" id="KW-1185">Reference proteome</keyword>
<evidence type="ECO:0000256" key="2">
    <source>
        <dbReference type="ARBA" id="ARBA00022695"/>
    </source>
</evidence>
<dbReference type="PANTHER" id="PTHR43793:SF1">
    <property type="entry name" value="FAD SYNTHASE"/>
    <property type="match status" value="1"/>
</dbReference>
<dbReference type="GO" id="GO:0004595">
    <property type="term" value="F:pantetheine-phosphate adenylyltransferase activity"/>
    <property type="evidence" value="ECO:0007669"/>
    <property type="project" value="UniProtKB-EC"/>
</dbReference>
<dbReference type="EC" id="2.7.7.3" evidence="4"/>
<dbReference type="Pfam" id="PF01467">
    <property type="entry name" value="CTP_transf_like"/>
    <property type="match status" value="1"/>
</dbReference>
<dbReference type="Gene3D" id="3.40.50.620">
    <property type="entry name" value="HUPs"/>
    <property type="match status" value="1"/>
</dbReference>
<dbReference type="InterPro" id="IPR014729">
    <property type="entry name" value="Rossmann-like_a/b/a_fold"/>
</dbReference>
<protein>
    <submittedName>
        <fullName evidence="4">Phosphopantetheine adenylyltransferase</fullName>
        <ecNumber evidence="4">2.7.7.3</ecNumber>
    </submittedName>
</protein>
<evidence type="ECO:0000256" key="1">
    <source>
        <dbReference type="ARBA" id="ARBA00022679"/>
    </source>
</evidence>
<evidence type="ECO:0000313" key="4">
    <source>
        <dbReference type="EMBL" id="VFJ12781.1"/>
    </source>
</evidence>
<keyword evidence="1 4" id="KW-0808">Transferase</keyword>
<gene>
    <name evidence="4" type="primary">coaD</name>
    <name evidence="4" type="ORF">NFRAN_0460</name>
</gene>
<proteinExistence type="predicted"/>
<dbReference type="InterPro" id="IPR004821">
    <property type="entry name" value="Cyt_trans-like"/>
</dbReference>
<dbReference type="KEGG" id="nfn:NFRAN_0460"/>
<feature type="domain" description="Cytidyltransferase-like" evidence="3">
    <location>
        <begin position="1"/>
        <end position="137"/>
    </location>
</feature>
<dbReference type="PANTHER" id="PTHR43793">
    <property type="entry name" value="FAD SYNTHASE"/>
    <property type="match status" value="1"/>
</dbReference>
<dbReference type="AlphaFoldDB" id="A0A484ICP8"/>
<evidence type="ECO:0000259" key="3">
    <source>
        <dbReference type="Pfam" id="PF01467"/>
    </source>
</evidence>
<sequence>MGGTFDVLHLGHVDLLRKSFEIGSYVVIGLTSDEFAKYRLKKNLRNTFETRLKNLKTLILNQIRSTSFEITKLEEEFGPLMFSEYIDCLVVSSETSTKGEKINKIRSEKGLLPIDIIIVKMRLAEDGLPISSTRIKAKEIDPEGRILDLKK</sequence>